<feature type="active site" description="Nucleophile" evidence="9">
    <location>
        <position position="141"/>
    </location>
</feature>
<keyword evidence="12" id="KW-1185">Reference proteome</keyword>
<dbReference type="EMBL" id="CP046056">
    <property type="protein sequence ID" value="QQD25470.1"/>
    <property type="molecule type" value="Genomic_DNA"/>
</dbReference>
<evidence type="ECO:0000256" key="2">
    <source>
        <dbReference type="ARBA" id="ARBA00005992"/>
    </source>
</evidence>
<dbReference type="PANTHER" id="PTHR30582:SF24">
    <property type="entry name" value="L,D-TRANSPEPTIDASE ERFK_SRFK-RELATED"/>
    <property type="match status" value="1"/>
</dbReference>
<keyword evidence="5" id="KW-0378">Hydrolase</keyword>
<dbReference type="GO" id="GO:0016757">
    <property type="term" value="F:glycosyltransferase activity"/>
    <property type="evidence" value="ECO:0007669"/>
    <property type="project" value="UniProtKB-KW"/>
</dbReference>
<evidence type="ECO:0000256" key="6">
    <source>
        <dbReference type="ARBA" id="ARBA00022960"/>
    </source>
</evidence>
<dbReference type="CDD" id="cd16913">
    <property type="entry name" value="YkuD_like"/>
    <property type="match status" value="1"/>
</dbReference>
<dbReference type="InterPro" id="IPR005490">
    <property type="entry name" value="LD_TPept_cat_dom"/>
</dbReference>
<dbReference type="GO" id="GO:0008360">
    <property type="term" value="P:regulation of cell shape"/>
    <property type="evidence" value="ECO:0007669"/>
    <property type="project" value="UniProtKB-UniRule"/>
</dbReference>
<evidence type="ECO:0000256" key="5">
    <source>
        <dbReference type="ARBA" id="ARBA00022801"/>
    </source>
</evidence>
<keyword evidence="8 9" id="KW-0961">Cell wall biogenesis/degradation</keyword>
<feature type="active site" description="Proton donor/acceptor" evidence="9">
    <location>
        <position position="125"/>
    </location>
</feature>
<dbReference type="AlphaFoldDB" id="A0A9E8JR21"/>
<dbReference type="Proteomes" id="UP000596074">
    <property type="component" value="Chromosome"/>
</dbReference>
<dbReference type="GO" id="GO:0018104">
    <property type="term" value="P:peptidoglycan-protein cross-linking"/>
    <property type="evidence" value="ECO:0007669"/>
    <property type="project" value="TreeGrafter"/>
</dbReference>
<proteinExistence type="inferred from homology"/>
<evidence type="ECO:0000256" key="9">
    <source>
        <dbReference type="PROSITE-ProRule" id="PRU01373"/>
    </source>
</evidence>
<protein>
    <submittedName>
        <fullName evidence="11">L,D-transpeptidase family protein</fullName>
    </submittedName>
</protein>
<comment type="similarity">
    <text evidence="2">Belongs to the YkuD family.</text>
</comment>
<organism evidence="11 12">
    <name type="scientific">Venatoribacter cucullus</name>
    <dbReference type="NCBI Taxonomy" id="2661630"/>
    <lineage>
        <taxon>Bacteria</taxon>
        <taxon>Pseudomonadati</taxon>
        <taxon>Pseudomonadota</taxon>
        <taxon>Gammaproteobacteria</taxon>
        <taxon>Oceanospirillales</taxon>
        <taxon>Oceanospirillaceae</taxon>
        <taxon>Venatoribacter</taxon>
    </lineage>
</organism>
<evidence type="ECO:0000256" key="7">
    <source>
        <dbReference type="ARBA" id="ARBA00022984"/>
    </source>
</evidence>
<dbReference type="SUPFAM" id="SSF141523">
    <property type="entry name" value="L,D-transpeptidase catalytic domain-like"/>
    <property type="match status" value="1"/>
</dbReference>
<keyword evidence="6 9" id="KW-0133">Cell shape</keyword>
<dbReference type="Pfam" id="PF03734">
    <property type="entry name" value="YkuD"/>
    <property type="match status" value="1"/>
</dbReference>
<dbReference type="GO" id="GO:0005576">
    <property type="term" value="C:extracellular region"/>
    <property type="evidence" value="ECO:0007669"/>
    <property type="project" value="TreeGrafter"/>
</dbReference>
<reference evidence="11 12" key="1">
    <citation type="submission" date="2019-11" db="EMBL/GenBank/DDBJ databases">
        <title>Venatorbacter sp. nov. a predator of Campylobacter and other Gram-negative bacteria.</title>
        <authorList>
            <person name="Saeedi A."/>
            <person name="Cummings N.J."/>
            <person name="Connerton I.F."/>
            <person name="Connerton P.L."/>
        </authorList>
    </citation>
    <scope>NUCLEOTIDE SEQUENCE [LARGE SCALE GENOMIC DNA]</scope>
    <source>
        <strain evidence="11">XL5</strain>
    </source>
</reference>
<evidence type="ECO:0000313" key="11">
    <source>
        <dbReference type="EMBL" id="QQD25470.1"/>
    </source>
</evidence>
<evidence type="ECO:0000256" key="8">
    <source>
        <dbReference type="ARBA" id="ARBA00023316"/>
    </source>
</evidence>
<dbReference type="PANTHER" id="PTHR30582">
    <property type="entry name" value="L,D-TRANSPEPTIDASE"/>
    <property type="match status" value="1"/>
</dbReference>
<sequence length="177" mass="19517">MIRDGASVTPLIEISLADQQLRIASAGVCHVFPVSTAKNGPGEQQGSEQTPRGWHRIRAAIGAGAPLNAVFRGRRVTGEIYSPQLAQQQPDRDWILTRILWLQGQETGRNRLGNVDSMRRFIYIHGTPDSEPMGVPASHGCIRMHNADLLLLFALAPPGTPVWIQEHSFARIPCRNL</sequence>
<keyword evidence="7 9" id="KW-0573">Peptidoglycan synthesis</keyword>
<dbReference type="GO" id="GO:0071972">
    <property type="term" value="F:peptidoglycan L,D-transpeptidase activity"/>
    <property type="evidence" value="ECO:0007669"/>
    <property type="project" value="TreeGrafter"/>
</dbReference>
<keyword evidence="4" id="KW-0808">Transferase</keyword>
<evidence type="ECO:0000256" key="1">
    <source>
        <dbReference type="ARBA" id="ARBA00004752"/>
    </source>
</evidence>
<evidence type="ECO:0000256" key="3">
    <source>
        <dbReference type="ARBA" id="ARBA00022676"/>
    </source>
</evidence>
<accession>A0A9E8JR21</accession>
<dbReference type="KEGG" id="vcw:GJQ55_08320"/>
<keyword evidence="3" id="KW-0328">Glycosyltransferase</keyword>
<dbReference type="GO" id="GO:0071555">
    <property type="term" value="P:cell wall organization"/>
    <property type="evidence" value="ECO:0007669"/>
    <property type="project" value="UniProtKB-UniRule"/>
</dbReference>
<evidence type="ECO:0000256" key="4">
    <source>
        <dbReference type="ARBA" id="ARBA00022679"/>
    </source>
</evidence>
<gene>
    <name evidence="11" type="ORF">GJQ55_08320</name>
</gene>
<dbReference type="InterPro" id="IPR050979">
    <property type="entry name" value="LD-transpeptidase"/>
</dbReference>
<dbReference type="Gene3D" id="2.40.440.10">
    <property type="entry name" value="L,D-transpeptidase catalytic domain-like"/>
    <property type="match status" value="1"/>
</dbReference>
<dbReference type="PROSITE" id="PS52029">
    <property type="entry name" value="LD_TPASE"/>
    <property type="match status" value="1"/>
</dbReference>
<name>A0A9E8JR21_9GAMM</name>
<dbReference type="InterPro" id="IPR038063">
    <property type="entry name" value="Transpep_catalytic_dom"/>
</dbReference>
<feature type="domain" description="L,D-TPase catalytic" evidence="10">
    <location>
        <begin position="10"/>
        <end position="165"/>
    </location>
</feature>
<comment type="pathway">
    <text evidence="1 9">Cell wall biogenesis; peptidoglycan biosynthesis.</text>
</comment>
<evidence type="ECO:0000313" key="12">
    <source>
        <dbReference type="Proteomes" id="UP000596074"/>
    </source>
</evidence>
<evidence type="ECO:0000259" key="10">
    <source>
        <dbReference type="PROSITE" id="PS52029"/>
    </source>
</evidence>